<evidence type="ECO:0000256" key="5">
    <source>
        <dbReference type="ARBA" id="ARBA00023284"/>
    </source>
</evidence>
<feature type="domain" description="Thioredoxin" evidence="6">
    <location>
        <begin position="27"/>
        <end position="172"/>
    </location>
</feature>
<reference evidence="7 8" key="1">
    <citation type="submission" date="2018-08" db="EMBL/GenBank/DDBJ databases">
        <authorList>
            <person name="Khan S.A."/>
        </authorList>
    </citation>
    <scope>NUCLEOTIDE SEQUENCE [LARGE SCALE GENOMIC DNA]</scope>
    <source>
        <strain evidence="7 8">GTF-13</strain>
    </source>
</reference>
<keyword evidence="3" id="KW-0560">Oxidoreductase</keyword>
<organism evidence="7 8">
    <name type="scientific">Aestuariirhabdus litorea</name>
    <dbReference type="NCBI Taxonomy" id="2528527"/>
    <lineage>
        <taxon>Bacteria</taxon>
        <taxon>Pseudomonadati</taxon>
        <taxon>Pseudomonadota</taxon>
        <taxon>Gammaproteobacteria</taxon>
        <taxon>Oceanospirillales</taxon>
        <taxon>Aestuariirhabdaceae</taxon>
        <taxon>Aestuariirhabdus</taxon>
    </lineage>
</organism>
<dbReference type="SUPFAM" id="SSF52833">
    <property type="entry name" value="Thioredoxin-like"/>
    <property type="match status" value="1"/>
</dbReference>
<sequence>MKKQKRVVLVAALVLPVLVVVGLWFAMTPPAETPELSAARAEALVRPHSPVLGSSRAQVTLVEFLDPACETCKLFYPEVKKLLAGHAGKVELVVRYAPFHRGSDTMVKMLVAAQRQGKFWPVLEVMLETQQQWAINHQAHPELMWPHLGGLGLDIEQLKQDMKDPAIDAIIQQDLADAATLGVKKTPDFFVNGQPLPRFGYQELRDLLLDEVNRVY</sequence>
<dbReference type="AlphaFoldDB" id="A0A3P3VKW6"/>
<dbReference type="PANTHER" id="PTHR13887:SF14">
    <property type="entry name" value="DISULFIDE BOND FORMATION PROTEIN D"/>
    <property type="match status" value="1"/>
</dbReference>
<evidence type="ECO:0000256" key="2">
    <source>
        <dbReference type="ARBA" id="ARBA00022729"/>
    </source>
</evidence>
<name>A0A3P3VKW6_9GAMM</name>
<reference evidence="7 8" key="2">
    <citation type="submission" date="2018-12" db="EMBL/GenBank/DDBJ databases">
        <title>Simiduia agarivorans gen. nov., sp. nov., a marine, agarolytic bacterium isolated from shallow coastal water from Keelung, Taiwan.</title>
        <authorList>
            <person name="Shieh W.Y."/>
        </authorList>
    </citation>
    <scope>NUCLEOTIDE SEQUENCE [LARGE SCALE GENOMIC DNA]</scope>
    <source>
        <strain evidence="7 8">GTF-13</strain>
    </source>
</reference>
<keyword evidence="5" id="KW-0676">Redox-active center</keyword>
<evidence type="ECO:0000259" key="6">
    <source>
        <dbReference type="PROSITE" id="PS51352"/>
    </source>
</evidence>
<dbReference type="InterPro" id="IPR036249">
    <property type="entry name" value="Thioredoxin-like_sf"/>
</dbReference>
<proteinExistence type="inferred from homology"/>
<evidence type="ECO:0000313" key="7">
    <source>
        <dbReference type="EMBL" id="RRJ82366.1"/>
    </source>
</evidence>
<dbReference type="RefSeq" id="WP_125016075.1">
    <property type="nucleotide sequence ID" value="NZ_QWEZ01000002.1"/>
</dbReference>
<comment type="similarity">
    <text evidence="1">Belongs to the thioredoxin family. DsbA subfamily.</text>
</comment>
<evidence type="ECO:0000313" key="8">
    <source>
        <dbReference type="Proteomes" id="UP000280792"/>
    </source>
</evidence>
<dbReference type="EMBL" id="QWEZ01000002">
    <property type="protein sequence ID" value="RRJ82366.1"/>
    <property type="molecule type" value="Genomic_DNA"/>
</dbReference>
<accession>A0A3P3VKW6</accession>
<gene>
    <name evidence="7" type="ORF">D0544_10805</name>
</gene>
<dbReference type="PROSITE" id="PS51352">
    <property type="entry name" value="THIOREDOXIN_2"/>
    <property type="match status" value="1"/>
</dbReference>
<dbReference type="Pfam" id="PF13462">
    <property type="entry name" value="Thioredoxin_4"/>
    <property type="match status" value="1"/>
</dbReference>
<keyword evidence="2" id="KW-0732">Signal</keyword>
<keyword evidence="4" id="KW-1015">Disulfide bond</keyword>
<dbReference type="GO" id="GO:0016491">
    <property type="term" value="F:oxidoreductase activity"/>
    <property type="evidence" value="ECO:0007669"/>
    <property type="project" value="UniProtKB-KW"/>
</dbReference>
<keyword evidence="8" id="KW-1185">Reference proteome</keyword>
<comment type="caution">
    <text evidence="7">The sequence shown here is derived from an EMBL/GenBank/DDBJ whole genome shotgun (WGS) entry which is preliminary data.</text>
</comment>
<dbReference type="InterPro" id="IPR012336">
    <property type="entry name" value="Thioredoxin-like_fold"/>
</dbReference>
<protein>
    <submittedName>
        <fullName evidence="7">Disulfide bond formation protein DsbA</fullName>
    </submittedName>
</protein>
<dbReference type="PANTHER" id="PTHR13887">
    <property type="entry name" value="GLUTATHIONE S-TRANSFERASE KAPPA"/>
    <property type="match status" value="1"/>
</dbReference>
<evidence type="ECO:0000256" key="1">
    <source>
        <dbReference type="ARBA" id="ARBA00005791"/>
    </source>
</evidence>
<dbReference type="Gene3D" id="3.40.30.10">
    <property type="entry name" value="Glutaredoxin"/>
    <property type="match status" value="1"/>
</dbReference>
<evidence type="ECO:0000256" key="4">
    <source>
        <dbReference type="ARBA" id="ARBA00023157"/>
    </source>
</evidence>
<dbReference type="Proteomes" id="UP000280792">
    <property type="component" value="Unassembled WGS sequence"/>
</dbReference>
<dbReference type="InterPro" id="IPR013766">
    <property type="entry name" value="Thioredoxin_domain"/>
</dbReference>
<evidence type="ECO:0000256" key="3">
    <source>
        <dbReference type="ARBA" id="ARBA00023002"/>
    </source>
</evidence>